<reference evidence="1" key="2">
    <citation type="submission" date="2025-08" db="UniProtKB">
        <authorList>
            <consortium name="Ensembl"/>
        </authorList>
    </citation>
    <scope>IDENTIFICATION</scope>
</reference>
<organism evidence="1 2">
    <name type="scientific">Salarias fasciatus</name>
    <name type="common">Jewelled blenny</name>
    <name type="synonym">Blennius fasciatus</name>
    <dbReference type="NCBI Taxonomy" id="181472"/>
    <lineage>
        <taxon>Eukaryota</taxon>
        <taxon>Metazoa</taxon>
        <taxon>Chordata</taxon>
        <taxon>Craniata</taxon>
        <taxon>Vertebrata</taxon>
        <taxon>Euteleostomi</taxon>
        <taxon>Actinopterygii</taxon>
        <taxon>Neopterygii</taxon>
        <taxon>Teleostei</taxon>
        <taxon>Neoteleostei</taxon>
        <taxon>Acanthomorphata</taxon>
        <taxon>Ovalentaria</taxon>
        <taxon>Blenniimorphae</taxon>
        <taxon>Blenniiformes</taxon>
        <taxon>Blennioidei</taxon>
        <taxon>Blenniidae</taxon>
        <taxon>Salariinae</taxon>
        <taxon>Salarias</taxon>
    </lineage>
</organism>
<dbReference type="Ensembl" id="ENSSFAT00005053272.1">
    <property type="protein sequence ID" value="ENSSFAP00005051625.1"/>
    <property type="gene ID" value="ENSSFAG00005024794.1"/>
</dbReference>
<accession>A0A672JEV5</accession>
<keyword evidence="2" id="KW-1185">Reference proteome</keyword>
<name>A0A672JEV5_SALFA</name>
<reference evidence="1" key="3">
    <citation type="submission" date="2025-09" db="UniProtKB">
        <authorList>
            <consortium name="Ensembl"/>
        </authorList>
    </citation>
    <scope>IDENTIFICATION</scope>
</reference>
<evidence type="ECO:0000313" key="1">
    <source>
        <dbReference type="Ensembl" id="ENSSFAP00005051625.1"/>
    </source>
</evidence>
<proteinExistence type="predicted"/>
<dbReference type="InParanoid" id="A0A672JEV5"/>
<evidence type="ECO:0000313" key="2">
    <source>
        <dbReference type="Proteomes" id="UP000472267"/>
    </source>
</evidence>
<protein>
    <submittedName>
        <fullName evidence="1">Uncharacterized protein</fullName>
    </submittedName>
</protein>
<reference evidence="1" key="1">
    <citation type="submission" date="2019-06" db="EMBL/GenBank/DDBJ databases">
        <authorList>
            <consortium name="Wellcome Sanger Institute Data Sharing"/>
        </authorList>
    </citation>
    <scope>NUCLEOTIDE SEQUENCE [LARGE SCALE GENOMIC DNA]</scope>
</reference>
<sequence length="133" mass="14849">RANFIRAVMQPFYTAAPFRPPCFSLSLQSIPRKRTECRVWPSGRRCEVYHRFDVAAQISSVSSQCVDAQNAKRGTLRSVLSPRLPSHEAPVHSLALSGSQIYHHTNSSDLSSSFTPSALFRYTTVACKSIQSF</sequence>
<dbReference type="Proteomes" id="UP000472267">
    <property type="component" value="Chromosome 12"/>
</dbReference>
<dbReference type="AlphaFoldDB" id="A0A672JEV5"/>